<name>A0A8T5VH79_9BRAD</name>
<dbReference type="PANTHER" id="PTHR42928:SF5">
    <property type="entry name" value="BLR1237 PROTEIN"/>
    <property type="match status" value="1"/>
</dbReference>
<evidence type="ECO:0000313" key="3">
    <source>
        <dbReference type="Proteomes" id="UP000551709"/>
    </source>
</evidence>
<evidence type="ECO:0000256" key="1">
    <source>
        <dbReference type="ARBA" id="ARBA00006987"/>
    </source>
</evidence>
<dbReference type="PIRSF" id="PIRSF017082">
    <property type="entry name" value="YflP"/>
    <property type="match status" value="1"/>
</dbReference>
<dbReference type="Pfam" id="PF03401">
    <property type="entry name" value="TctC"/>
    <property type="match status" value="1"/>
</dbReference>
<protein>
    <submittedName>
        <fullName evidence="2">Tripartite tricarboxylate transporter substrate binding protein</fullName>
    </submittedName>
</protein>
<comment type="similarity">
    <text evidence="1">Belongs to the UPF0065 (bug) family.</text>
</comment>
<evidence type="ECO:0000313" key="2">
    <source>
        <dbReference type="EMBL" id="UPT91558.1"/>
    </source>
</evidence>
<sequence>MMETVMALKITRRAFIATGAATIALSYHDSGWTQTWPSRPIKIVCAYPAGGLADTLARVYGEYLSQKLGQPVIVENKAGASGSIAAAAVKQSPPDGYTLLLAITATLVQSRVLFKTLPYDADRDFALISSMSAGYLPLVAYKATNATNLKEFVEYARRNVTNVGTFGAGSYPHIVVAELNKQYGLQMKAVHYRGEAPMWQDLAAGVLQAAMGSYANAVNALESGVGRAIAVQTRTRSRKLPDVPTFFEQGAESELFAMTGYVFLAGPIGIPQDIVERVSGLMVEAGKTDKIQKLLDAYGIDESAQGHIAFRKLYDSETPPLVAAVKALGLTPE</sequence>
<dbReference type="AlphaFoldDB" id="A0A8T5VH79"/>
<dbReference type="PANTHER" id="PTHR42928">
    <property type="entry name" value="TRICARBOXYLATE-BINDING PROTEIN"/>
    <property type="match status" value="1"/>
</dbReference>
<proteinExistence type="inferred from homology"/>
<dbReference type="EMBL" id="CP096255">
    <property type="protein sequence ID" value="UPT91558.1"/>
    <property type="molecule type" value="Genomic_DNA"/>
</dbReference>
<dbReference type="Gene3D" id="3.40.190.10">
    <property type="entry name" value="Periplasmic binding protein-like II"/>
    <property type="match status" value="1"/>
</dbReference>
<reference evidence="2" key="1">
    <citation type="journal article" date="2017" name="Syst. Appl. Microbiol.">
        <title>Soybeans inoculated with root zone soils of Canadian native legumes harbour diverse and novel Bradyrhizobium spp. that possess agricultural potential.</title>
        <authorList>
            <person name="Bromfield E.S.P."/>
            <person name="Cloutier S."/>
            <person name="Tambong J.T."/>
            <person name="Tran Thi T.V."/>
        </authorList>
    </citation>
    <scope>NUCLEOTIDE SEQUENCE</scope>
    <source>
        <strain evidence="2">1S5</strain>
    </source>
</reference>
<dbReference type="CDD" id="cd07012">
    <property type="entry name" value="PBP2_Bug_TTT"/>
    <property type="match status" value="1"/>
</dbReference>
<reference evidence="2" key="2">
    <citation type="submission" date="2022-04" db="EMBL/GenBank/DDBJ databases">
        <authorList>
            <person name="Bromfield E.S.P."/>
            <person name="Cloutier S."/>
        </authorList>
    </citation>
    <scope>NUCLEOTIDE SEQUENCE</scope>
    <source>
        <strain evidence="2">1S5</strain>
    </source>
</reference>
<dbReference type="Proteomes" id="UP000551709">
    <property type="component" value="Chromosome"/>
</dbReference>
<accession>A0A8T5VH79</accession>
<dbReference type="Gene3D" id="3.40.190.150">
    <property type="entry name" value="Bordetella uptake gene, domain 1"/>
    <property type="match status" value="1"/>
</dbReference>
<gene>
    <name evidence="2" type="ORF">HAP41_0000023095</name>
</gene>
<dbReference type="InterPro" id="IPR042100">
    <property type="entry name" value="Bug_dom1"/>
</dbReference>
<dbReference type="InterPro" id="IPR005064">
    <property type="entry name" value="BUG"/>
</dbReference>
<dbReference type="RefSeq" id="WP_224580769.1">
    <property type="nucleotide sequence ID" value="NZ_CP096255.1"/>
</dbReference>
<dbReference type="SUPFAM" id="SSF53850">
    <property type="entry name" value="Periplasmic binding protein-like II"/>
    <property type="match status" value="1"/>
</dbReference>
<organism evidence="2 3">
    <name type="scientific">Bradyrhizobium barranii subsp. apii</name>
    <dbReference type="NCBI Taxonomy" id="2819348"/>
    <lineage>
        <taxon>Bacteria</taxon>
        <taxon>Pseudomonadati</taxon>
        <taxon>Pseudomonadota</taxon>
        <taxon>Alphaproteobacteria</taxon>
        <taxon>Hyphomicrobiales</taxon>
        <taxon>Nitrobacteraceae</taxon>
        <taxon>Bradyrhizobium</taxon>
        <taxon>Bradyrhizobium barranii</taxon>
    </lineage>
</organism>